<dbReference type="Gene3D" id="3.50.50.60">
    <property type="entry name" value="FAD/NAD(P)-binding domain"/>
    <property type="match status" value="2"/>
</dbReference>
<dbReference type="InterPro" id="IPR050281">
    <property type="entry name" value="Flavin_monoamine_oxidase"/>
</dbReference>
<dbReference type="Pfam" id="PF01593">
    <property type="entry name" value="Amino_oxidase"/>
    <property type="match status" value="2"/>
</dbReference>
<protein>
    <submittedName>
        <fullName evidence="4">FAD-dependent oxidoreductase</fullName>
    </submittedName>
</protein>
<name>A0ABU1FHC0_9MICO</name>
<dbReference type="InterPro" id="IPR036188">
    <property type="entry name" value="FAD/NAD-bd_sf"/>
</dbReference>
<sequence>MDARGPAGGMPRRAFLAAALSGAALTLAACTDGRPDPTGSPGPTGTRTPTPTSTPGGVPQPVAFRRSRWTADPFVRGAYSFDGVGTTDDLRSALGEPVEGRLVIAGEATSATAPGTVHGAYNEGLRAGRVIAELAEEGDRVAVIGAGIAGLAAARTLADRGIDVVVIEASDRLGGRLHSIDDDDFAGPVELGSPFVSDLATMRSVLRRAAVPTRRFTPVLEARTPNGANLGTPPPTGTAAIAAAHEWALAQPSDVSLTTALVDSGVVPLPGEADDFGLTPTDWLRHALSTGIEPATGATATRLSAKRLDLGRVWRPTGQVTGGWSGLLETLADGVDIAGASVVTEVALDDRGVGLRLDSGESIRVQRAIVTASVGVLRTDTIAFDPPLPLRHQRAVSLLGMGAVDLVWLRFDTPFWRSETDATPGPLPGRGTPNVLTVVGETPTVAAWLDLGDDPRRPMLVGVLAAEHARRVAAIDDDDEALDVVLDALAPFVAT</sequence>
<proteinExistence type="predicted"/>
<reference evidence="5" key="1">
    <citation type="submission" date="2023-07" db="EMBL/GenBank/DDBJ databases">
        <title>Description of three actinobacteria isolated from air of manufacturing shop in a pharmaceutical factory.</title>
        <authorList>
            <person name="Zhang D.-F."/>
        </authorList>
    </citation>
    <scope>NUCLEOTIDE SEQUENCE [LARGE SCALE GENOMIC DNA]</scope>
    <source>
        <strain evidence="5">CCTCC AB 2011122</strain>
    </source>
</reference>
<feature type="domain" description="Amine oxidase" evidence="3">
    <location>
        <begin position="148"/>
        <end position="492"/>
    </location>
</feature>
<dbReference type="Gene3D" id="3.90.660.10">
    <property type="match status" value="1"/>
</dbReference>
<dbReference type="SUPFAM" id="SSF54373">
    <property type="entry name" value="FAD-linked reductases, C-terminal domain"/>
    <property type="match status" value="1"/>
</dbReference>
<dbReference type="PROSITE" id="PS51257">
    <property type="entry name" value="PROKAR_LIPOPROTEIN"/>
    <property type="match status" value="1"/>
</dbReference>
<feature type="signal peptide" evidence="2">
    <location>
        <begin position="1"/>
        <end position="28"/>
    </location>
</feature>
<evidence type="ECO:0000313" key="4">
    <source>
        <dbReference type="EMBL" id="MDR5691144.1"/>
    </source>
</evidence>
<keyword evidence="2" id="KW-0732">Signal</keyword>
<dbReference type="RefSeq" id="WP_310519788.1">
    <property type="nucleotide sequence ID" value="NZ_BAABBS010000004.1"/>
</dbReference>
<dbReference type="SUPFAM" id="SSF51905">
    <property type="entry name" value="FAD/NAD(P)-binding domain"/>
    <property type="match status" value="2"/>
</dbReference>
<evidence type="ECO:0000259" key="3">
    <source>
        <dbReference type="Pfam" id="PF01593"/>
    </source>
</evidence>
<dbReference type="PANTHER" id="PTHR10742">
    <property type="entry name" value="FLAVIN MONOAMINE OXIDASE"/>
    <property type="match status" value="1"/>
</dbReference>
<comment type="caution">
    <text evidence="4">The sequence shown here is derived from an EMBL/GenBank/DDBJ whole genome shotgun (WGS) entry which is preliminary data.</text>
</comment>
<keyword evidence="5" id="KW-1185">Reference proteome</keyword>
<dbReference type="PRINTS" id="PR00411">
    <property type="entry name" value="PNDRDTASEI"/>
</dbReference>
<dbReference type="PANTHER" id="PTHR10742:SF410">
    <property type="entry name" value="LYSINE-SPECIFIC HISTONE DEMETHYLASE 2"/>
    <property type="match status" value="1"/>
</dbReference>
<evidence type="ECO:0000313" key="5">
    <source>
        <dbReference type="Proteomes" id="UP001260072"/>
    </source>
</evidence>
<accession>A0ABU1FHC0</accession>
<feature type="compositionally biased region" description="Low complexity" evidence="1">
    <location>
        <begin position="30"/>
        <end position="57"/>
    </location>
</feature>
<dbReference type="InterPro" id="IPR002937">
    <property type="entry name" value="Amino_oxidase"/>
</dbReference>
<feature type="chain" id="PRO_5046471046" evidence="2">
    <location>
        <begin position="29"/>
        <end position="495"/>
    </location>
</feature>
<dbReference type="Proteomes" id="UP001260072">
    <property type="component" value="Unassembled WGS sequence"/>
</dbReference>
<evidence type="ECO:0000256" key="2">
    <source>
        <dbReference type="SAM" id="SignalP"/>
    </source>
</evidence>
<dbReference type="EMBL" id="JAVKGS010000001">
    <property type="protein sequence ID" value="MDR5691144.1"/>
    <property type="molecule type" value="Genomic_DNA"/>
</dbReference>
<feature type="domain" description="Amine oxidase" evidence="3">
    <location>
        <begin position="58"/>
        <end position="131"/>
    </location>
</feature>
<feature type="region of interest" description="Disordered" evidence="1">
    <location>
        <begin position="30"/>
        <end position="61"/>
    </location>
</feature>
<gene>
    <name evidence="4" type="ORF">RH861_03625</name>
</gene>
<organism evidence="4 5">
    <name type="scientific">Agromyces indicus</name>
    <dbReference type="NCBI Taxonomy" id="758919"/>
    <lineage>
        <taxon>Bacteria</taxon>
        <taxon>Bacillati</taxon>
        <taxon>Actinomycetota</taxon>
        <taxon>Actinomycetes</taxon>
        <taxon>Micrococcales</taxon>
        <taxon>Microbacteriaceae</taxon>
        <taxon>Agromyces</taxon>
    </lineage>
</organism>
<evidence type="ECO:0000256" key="1">
    <source>
        <dbReference type="SAM" id="MobiDB-lite"/>
    </source>
</evidence>